<sequence>MSWRLAPSQPYSLGRCCVSFCLFFELDAWLEQIVSMVVKLGKQATFIPMGQSGTKAR</sequence>
<dbReference type="EMBL" id="CP034209">
    <property type="protein sequence ID" value="QBZ64900.1"/>
    <property type="molecule type" value="Genomic_DNA"/>
</dbReference>
<gene>
    <name evidence="1" type="ORF">PoMZ_06601</name>
</gene>
<organism evidence="1 2">
    <name type="scientific">Pyricularia oryzae</name>
    <name type="common">Rice blast fungus</name>
    <name type="synonym">Magnaporthe oryzae</name>
    <dbReference type="NCBI Taxonomy" id="318829"/>
    <lineage>
        <taxon>Eukaryota</taxon>
        <taxon>Fungi</taxon>
        <taxon>Dikarya</taxon>
        <taxon>Ascomycota</taxon>
        <taxon>Pezizomycotina</taxon>
        <taxon>Sordariomycetes</taxon>
        <taxon>Sordariomycetidae</taxon>
        <taxon>Magnaporthales</taxon>
        <taxon>Pyriculariaceae</taxon>
        <taxon>Pyricularia</taxon>
    </lineage>
</organism>
<protein>
    <submittedName>
        <fullName evidence="1">Uncharacterized protein</fullName>
    </submittedName>
</protein>
<name>A0A4P7NRE8_PYROR</name>
<evidence type="ECO:0000313" key="2">
    <source>
        <dbReference type="Proteomes" id="UP000294847"/>
    </source>
</evidence>
<dbReference type="SMR" id="A0A4P7NRE8"/>
<dbReference type="AlphaFoldDB" id="A0A4P7NRE8"/>
<evidence type="ECO:0000313" key="1">
    <source>
        <dbReference type="EMBL" id="QBZ64900.1"/>
    </source>
</evidence>
<dbReference type="Proteomes" id="UP000294847">
    <property type="component" value="Chromosome 6"/>
</dbReference>
<reference evidence="1 2" key="1">
    <citation type="journal article" date="2019" name="Mol. Biol. Evol.">
        <title>Blast fungal genomes show frequent chromosomal changes, gene gains and losses, and effector gene turnover.</title>
        <authorList>
            <person name="Gomez Luciano L.B."/>
            <person name="Jason Tsai I."/>
            <person name="Chuma I."/>
            <person name="Tosa Y."/>
            <person name="Chen Y.H."/>
            <person name="Li J.Y."/>
            <person name="Li M.Y."/>
            <person name="Jade Lu M.Y."/>
            <person name="Nakayashiki H."/>
            <person name="Li W.H."/>
        </authorList>
    </citation>
    <scope>NUCLEOTIDE SEQUENCE [LARGE SCALE GENOMIC DNA]</scope>
    <source>
        <strain evidence="1">MZ5-1-6</strain>
    </source>
</reference>
<accession>A0A4P7NRE8</accession>
<proteinExistence type="predicted"/>